<dbReference type="Proteomes" id="UP001370348">
    <property type="component" value="Chromosome"/>
</dbReference>
<dbReference type="SUPFAM" id="SSF46767">
    <property type="entry name" value="Methylated DNA-protein cysteine methyltransferase, C-terminal domain"/>
    <property type="match status" value="1"/>
</dbReference>
<feature type="domain" description="Methylated-DNA-[protein]-cysteine S-methyltransferase DNA binding" evidence="3">
    <location>
        <begin position="4"/>
        <end position="77"/>
    </location>
</feature>
<dbReference type="InterPro" id="IPR036217">
    <property type="entry name" value="MethylDNA_cys_MeTrfase_DNAb"/>
</dbReference>
<dbReference type="PANTHER" id="PTHR42942">
    <property type="entry name" value="6-O-METHYLGUANINE DNA METHYLTRANSFERASE"/>
    <property type="match status" value="1"/>
</dbReference>
<feature type="region of interest" description="Disordered" evidence="2">
    <location>
        <begin position="81"/>
        <end position="111"/>
    </location>
</feature>
<evidence type="ECO:0000259" key="3">
    <source>
        <dbReference type="Pfam" id="PF01035"/>
    </source>
</evidence>
<dbReference type="PANTHER" id="PTHR42942:SF1">
    <property type="entry name" value="ALKYLTRANSFERASE-LIKE PROTEIN 1"/>
    <property type="match status" value="1"/>
</dbReference>
<reference evidence="4 5" key="1">
    <citation type="submission" date="2021-12" db="EMBL/GenBank/DDBJ databases">
        <title>Discovery of the Pendulisporaceae a myxobacterial family with distinct sporulation behavior and unique specialized metabolism.</title>
        <authorList>
            <person name="Garcia R."/>
            <person name="Popoff A."/>
            <person name="Bader C.D."/>
            <person name="Loehr J."/>
            <person name="Walesch S."/>
            <person name="Walt C."/>
            <person name="Boldt J."/>
            <person name="Bunk B."/>
            <person name="Haeckl F.J.F.P.J."/>
            <person name="Gunesch A.P."/>
            <person name="Birkelbach J."/>
            <person name="Nuebel U."/>
            <person name="Pietschmann T."/>
            <person name="Bach T."/>
            <person name="Mueller R."/>
        </authorList>
    </citation>
    <scope>NUCLEOTIDE SEQUENCE [LARGE SCALE GENOMIC DNA]</scope>
    <source>
        <strain evidence="4 5">MSr11954</strain>
    </source>
</reference>
<feature type="compositionally biased region" description="Basic and acidic residues" evidence="2">
    <location>
        <begin position="101"/>
        <end position="111"/>
    </location>
</feature>
<keyword evidence="1" id="KW-0227">DNA damage</keyword>
<dbReference type="Pfam" id="PF01035">
    <property type="entry name" value="DNA_binding_1"/>
    <property type="match status" value="1"/>
</dbReference>
<dbReference type="EMBL" id="CP089984">
    <property type="protein sequence ID" value="WXB17644.1"/>
    <property type="molecule type" value="Genomic_DNA"/>
</dbReference>
<dbReference type="RefSeq" id="WP_394827279.1">
    <property type="nucleotide sequence ID" value="NZ_CP089984.1"/>
</dbReference>
<dbReference type="InterPro" id="IPR014048">
    <property type="entry name" value="MethylDNA_cys_MeTrfase_DNA-bd"/>
</dbReference>
<evidence type="ECO:0000256" key="1">
    <source>
        <dbReference type="ARBA" id="ARBA00022763"/>
    </source>
</evidence>
<name>A0ABZ2M331_9BACT</name>
<sequence length="111" mass="12175">MDAFTARTLALVKAIPAGRVLSYGDIAAQTGATTPRDVGDVLQHHGDDVPWWRVVRIDGSCAPHLQSRQLDLLRKEGTPFAPSGTAVDMDRARWTEGAPPPREKDQLSLFR</sequence>
<dbReference type="CDD" id="cd06445">
    <property type="entry name" value="ATase"/>
    <property type="match status" value="1"/>
</dbReference>
<dbReference type="InterPro" id="IPR036388">
    <property type="entry name" value="WH-like_DNA-bd_sf"/>
</dbReference>
<accession>A0ABZ2M331</accession>
<keyword evidence="5" id="KW-1185">Reference proteome</keyword>
<protein>
    <submittedName>
        <fullName evidence="4">MGMT family protein</fullName>
    </submittedName>
</protein>
<proteinExistence type="predicted"/>
<evidence type="ECO:0000256" key="2">
    <source>
        <dbReference type="SAM" id="MobiDB-lite"/>
    </source>
</evidence>
<dbReference type="InterPro" id="IPR052520">
    <property type="entry name" value="ATL_DNA_repair"/>
</dbReference>
<organism evidence="4 5">
    <name type="scientific">Pendulispora albinea</name>
    <dbReference type="NCBI Taxonomy" id="2741071"/>
    <lineage>
        <taxon>Bacteria</taxon>
        <taxon>Pseudomonadati</taxon>
        <taxon>Myxococcota</taxon>
        <taxon>Myxococcia</taxon>
        <taxon>Myxococcales</taxon>
        <taxon>Sorangiineae</taxon>
        <taxon>Pendulisporaceae</taxon>
        <taxon>Pendulispora</taxon>
    </lineage>
</organism>
<evidence type="ECO:0000313" key="5">
    <source>
        <dbReference type="Proteomes" id="UP001370348"/>
    </source>
</evidence>
<gene>
    <name evidence="4" type="ORF">LZC94_10260</name>
</gene>
<evidence type="ECO:0000313" key="4">
    <source>
        <dbReference type="EMBL" id="WXB17644.1"/>
    </source>
</evidence>
<dbReference type="Gene3D" id="1.10.10.10">
    <property type="entry name" value="Winged helix-like DNA-binding domain superfamily/Winged helix DNA-binding domain"/>
    <property type="match status" value="1"/>
</dbReference>